<evidence type="ECO:0000256" key="2">
    <source>
        <dbReference type="ARBA" id="ARBA00022692"/>
    </source>
</evidence>
<dbReference type="Pfam" id="PF00083">
    <property type="entry name" value="Sugar_tr"/>
    <property type="match status" value="1"/>
</dbReference>
<feature type="transmembrane region" description="Helical" evidence="5">
    <location>
        <begin position="223"/>
        <end position="241"/>
    </location>
</feature>
<proteinExistence type="predicted"/>
<accession>A0AAE0DHH6</accession>
<comment type="caution">
    <text evidence="6">The sequence shown here is derived from an EMBL/GenBank/DDBJ whole genome shotgun (WGS) entry which is preliminary data.</text>
</comment>
<dbReference type="Proteomes" id="UP001276659">
    <property type="component" value="Unassembled WGS sequence"/>
</dbReference>
<dbReference type="PANTHER" id="PTHR23508">
    <property type="entry name" value="CARBOXYLIC ACID TRANSPORTER PROTEIN HOMOLOG"/>
    <property type="match status" value="1"/>
</dbReference>
<dbReference type="EMBL" id="JASNWA010000009">
    <property type="protein sequence ID" value="KAK3169749.1"/>
    <property type="molecule type" value="Genomic_DNA"/>
</dbReference>
<dbReference type="GO" id="GO:0035879">
    <property type="term" value="P:plasma membrane lactate transport"/>
    <property type="evidence" value="ECO:0007669"/>
    <property type="project" value="TreeGrafter"/>
</dbReference>
<keyword evidence="2 5" id="KW-0812">Transmembrane</keyword>
<feature type="transmembrane region" description="Helical" evidence="5">
    <location>
        <begin position="85"/>
        <end position="108"/>
    </location>
</feature>
<dbReference type="Gene3D" id="1.20.1250.20">
    <property type="entry name" value="MFS general substrate transporter like domains"/>
    <property type="match status" value="1"/>
</dbReference>
<dbReference type="InterPro" id="IPR036259">
    <property type="entry name" value="MFS_trans_sf"/>
</dbReference>
<protein>
    <submittedName>
        <fullName evidence="6">Uncharacterized protein</fullName>
    </submittedName>
</protein>
<dbReference type="GO" id="GO:0005886">
    <property type="term" value="C:plasma membrane"/>
    <property type="evidence" value="ECO:0007669"/>
    <property type="project" value="TreeGrafter"/>
</dbReference>
<dbReference type="InterPro" id="IPR005828">
    <property type="entry name" value="MFS_sugar_transport-like"/>
</dbReference>
<keyword evidence="7" id="KW-1185">Reference proteome</keyword>
<feature type="transmembrane region" description="Helical" evidence="5">
    <location>
        <begin position="143"/>
        <end position="162"/>
    </location>
</feature>
<evidence type="ECO:0000256" key="4">
    <source>
        <dbReference type="ARBA" id="ARBA00023136"/>
    </source>
</evidence>
<dbReference type="PANTHER" id="PTHR23508:SF10">
    <property type="entry name" value="CARBOXYLIC ACID TRANSPORTER PROTEIN HOMOLOG"/>
    <property type="match status" value="1"/>
</dbReference>
<gene>
    <name evidence="6" type="ORF">OEA41_009133</name>
</gene>
<name>A0AAE0DHH6_9LECA</name>
<dbReference type="SUPFAM" id="SSF103473">
    <property type="entry name" value="MFS general substrate transporter"/>
    <property type="match status" value="1"/>
</dbReference>
<keyword evidence="3 5" id="KW-1133">Transmembrane helix</keyword>
<evidence type="ECO:0000313" key="6">
    <source>
        <dbReference type="EMBL" id="KAK3169749.1"/>
    </source>
</evidence>
<evidence type="ECO:0000256" key="5">
    <source>
        <dbReference type="SAM" id="Phobius"/>
    </source>
</evidence>
<comment type="subcellular location">
    <subcellularLocation>
        <location evidence="1">Membrane</location>
        <topology evidence="1">Multi-pass membrane protein</topology>
    </subcellularLocation>
</comment>
<dbReference type="AlphaFoldDB" id="A0AAE0DHH6"/>
<evidence type="ECO:0000256" key="3">
    <source>
        <dbReference type="ARBA" id="ARBA00022989"/>
    </source>
</evidence>
<evidence type="ECO:0000313" key="7">
    <source>
        <dbReference type="Proteomes" id="UP001276659"/>
    </source>
</evidence>
<evidence type="ECO:0000256" key="1">
    <source>
        <dbReference type="ARBA" id="ARBA00004141"/>
    </source>
</evidence>
<dbReference type="GO" id="GO:0015355">
    <property type="term" value="F:secondary active monocarboxylate transmembrane transporter activity"/>
    <property type="evidence" value="ECO:0007669"/>
    <property type="project" value="TreeGrafter"/>
</dbReference>
<reference evidence="6" key="1">
    <citation type="submission" date="2022-11" db="EMBL/GenBank/DDBJ databases">
        <title>Chromosomal genome sequence assembly and mating type (MAT) locus characterization of the leprose asexual lichenized fungus Lepraria neglecta (Nyl.) Erichsen.</title>
        <authorList>
            <person name="Allen J.L."/>
            <person name="Pfeffer B."/>
        </authorList>
    </citation>
    <scope>NUCLEOTIDE SEQUENCE</scope>
    <source>
        <strain evidence="6">Allen 5258</strain>
    </source>
</reference>
<organism evidence="6 7">
    <name type="scientific">Lepraria neglecta</name>
    <dbReference type="NCBI Taxonomy" id="209136"/>
    <lineage>
        <taxon>Eukaryota</taxon>
        <taxon>Fungi</taxon>
        <taxon>Dikarya</taxon>
        <taxon>Ascomycota</taxon>
        <taxon>Pezizomycotina</taxon>
        <taxon>Lecanoromycetes</taxon>
        <taxon>OSLEUM clade</taxon>
        <taxon>Lecanoromycetidae</taxon>
        <taxon>Lecanorales</taxon>
        <taxon>Lecanorineae</taxon>
        <taxon>Stereocaulaceae</taxon>
        <taxon>Lepraria</taxon>
    </lineage>
</organism>
<feature type="transmembrane region" description="Helical" evidence="5">
    <location>
        <begin position="168"/>
        <end position="191"/>
    </location>
</feature>
<sequence length="345" mass="37937">MDIIQNWKLWENNITFIDEDGVTVARTIARVMPPAPWEVMALLSFRSWLYFAMGLATWTADSQDFNAVNLVTTELSARYGRSLSAITVSVTLTLLFRSLGAFLIGMLADIFGQKWPLFFNLGLSAALTLENMPAEARSFFSGLLQQSYALGYLIAAGVNLGAVPSTKVGYQIIFFVGAGFTALIAIFALLIPESHIYRDNKHITNTKSRYAGVWKDLKFASRLYWKMVLYCVLLAMAFKWMSHGAQDVYPNYIKVQKGLGNRGASIATMIGQCGAVAGVAGEFFLQGVQNGAWGVMPVLLNEYTPPQFRGWFPGTVYQLGNMLSAPAAEIQTVSASAFLKIGKPN</sequence>
<keyword evidence="4 5" id="KW-0472">Membrane</keyword>